<dbReference type="NCBIfam" id="NF037995">
    <property type="entry name" value="TRAP_S1"/>
    <property type="match status" value="1"/>
</dbReference>
<dbReference type="STRING" id="555512.SAMN04487993_1004119"/>
<evidence type="ECO:0000313" key="8">
    <source>
        <dbReference type="Proteomes" id="UP000199093"/>
    </source>
</evidence>
<comment type="subcellular location">
    <subcellularLocation>
        <location evidence="1">Periplasm</location>
    </subcellularLocation>
</comment>
<dbReference type="GO" id="GO:0042597">
    <property type="term" value="C:periplasmic space"/>
    <property type="evidence" value="ECO:0007669"/>
    <property type="project" value="UniProtKB-SubCell"/>
</dbReference>
<dbReference type="PANTHER" id="PTHR33376">
    <property type="match status" value="1"/>
</dbReference>
<evidence type="ECO:0000256" key="3">
    <source>
        <dbReference type="ARBA" id="ARBA00022448"/>
    </source>
</evidence>
<evidence type="ECO:0000256" key="6">
    <source>
        <dbReference type="SAM" id="SignalP"/>
    </source>
</evidence>
<gene>
    <name evidence="7" type="ORF">SAMN04487993_1004119</name>
</gene>
<sequence>MKTHVTLGAALVLAVGSTAAWAQERTLRIATSVPQDHYLTVSIAEFADQVTERTGGDIAFEIYPAQSLVTDQQMDQAVASGIVDIGVGSASILAGTIPALNIFAVPFYFDTREKLDNSVSVGTPIRDTLDAEIRNVGLNAVFWIPYGAIAMVMRDDPVRTPDQMQGKKIRSFGATVSEFIESVGAAPVVTSGGEQFLALQRGLVDGGLTGWSSITGRRLYDVAQYVVTTDHMYETHFALMKQSTWESLSPEHQEVFREVGQDLEGKLLDEVFAVVDEVKAELDGKMEVVELTPEEKAAWKEATAPIARQFVEGADPVSVTVFEEAEKIQ</sequence>
<dbReference type="EMBL" id="FNEJ01000004">
    <property type="protein sequence ID" value="SDI40308.1"/>
    <property type="molecule type" value="Genomic_DNA"/>
</dbReference>
<dbReference type="AlphaFoldDB" id="A0A1G8KA26"/>
<dbReference type="OrthoDB" id="8673861at2"/>
<evidence type="ECO:0000313" key="7">
    <source>
        <dbReference type="EMBL" id="SDI40308.1"/>
    </source>
</evidence>
<evidence type="ECO:0000256" key="1">
    <source>
        <dbReference type="ARBA" id="ARBA00004418"/>
    </source>
</evidence>
<keyword evidence="5" id="KW-0574">Periplasm</keyword>
<dbReference type="PANTHER" id="PTHR33376:SF7">
    <property type="entry name" value="C4-DICARBOXYLATE-BINDING PROTEIN DCTB"/>
    <property type="match status" value="1"/>
</dbReference>
<reference evidence="7 8" key="1">
    <citation type="submission" date="2016-10" db="EMBL/GenBank/DDBJ databases">
        <authorList>
            <person name="de Groot N.N."/>
        </authorList>
    </citation>
    <scope>NUCLEOTIDE SEQUENCE [LARGE SCALE GENOMIC DNA]</scope>
    <source>
        <strain evidence="7 8">DSM 26424</strain>
    </source>
</reference>
<proteinExistence type="inferred from homology"/>
<accession>A0A1G8KA26</accession>
<dbReference type="RefSeq" id="WP_089844882.1">
    <property type="nucleotide sequence ID" value="NZ_FNEJ01000004.1"/>
</dbReference>
<dbReference type="Proteomes" id="UP000199093">
    <property type="component" value="Unassembled WGS sequence"/>
</dbReference>
<evidence type="ECO:0000256" key="2">
    <source>
        <dbReference type="ARBA" id="ARBA00009023"/>
    </source>
</evidence>
<dbReference type="InterPro" id="IPR018389">
    <property type="entry name" value="DctP_fam"/>
</dbReference>
<dbReference type="InterPro" id="IPR038404">
    <property type="entry name" value="TRAP_DctP_sf"/>
</dbReference>
<protein>
    <submittedName>
        <fullName evidence="7">C4-dicarboxylate-binding protein DctP</fullName>
    </submittedName>
</protein>
<keyword evidence="3" id="KW-0813">Transport</keyword>
<name>A0A1G8KA26_9RHOB</name>
<evidence type="ECO:0000256" key="4">
    <source>
        <dbReference type="ARBA" id="ARBA00022729"/>
    </source>
</evidence>
<dbReference type="Gene3D" id="3.40.190.170">
    <property type="entry name" value="Bacterial extracellular solute-binding protein, family 7"/>
    <property type="match status" value="1"/>
</dbReference>
<feature type="signal peptide" evidence="6">
    <location>
        <begin position="1"/>
        <end position="22"/>
    </location>
</feature>
<feature type="chain" id="PRO_5011661061" evidence="6">
    <location>
        <begin position="23"/>
        <end position="329"/>
    </location>
</feature>
<dbReference type="SUPFAM" id="SSF53850">
    <property type="entry name" value="Periplasmic binding protein-like II"/>
    <property type="match status" value="1"/>
</dbReference>
<dbReference type="GO" id="GO:0055085">
    <property type="term" value="P:transmembrane transport"/>
    <property type="evidence" value="ECO:0007669"/>
    <property type="project" value="InterPro"/>
</dbReference>
<evidence type="ECO:0000256" key="5">
    <source>
        <dbReference type="ARBA" id="ARBA00022764"/>
    </source>
</evidence>
<keyword evidence="4 6" id="KW-0732">Signal</keyword>
<keyword evidence="8" id="KW-1185">Reference proteome</keyword>
<organism evidence="7 8">
    <name type="scientific">Salipiger marinus</name>
    <dbReference type="NCBI Taxonomy" id="555512"/>
    <lineage>
        <taxon>Bacteria</taxon>
        <taxon>Pseudomonadati</taxon>
        <taxon>Pseudomonadota</taxon>
        <taxon>Alphaproteobacteria</taxon>
        <taxon>Rhodobacterales</taxon>
        <taxon>Roseobacteraceae</taxon>
        <taxon>Salipiger</taxon>
    </lineage>
</organism>
<comment type="similarity">
    <text evidence="2">Belongs to the bacterial solute-binding protein 7 family.</text>
</comment>
<dbReference type="Pfam" id="PF03480">
    <property type="entry name" value="DctP"/>
    <property type="match status" value="1"/>
</dbReference>